<dbReference type="EMBL" id="KV423955">
    <property type="protein sequence ID" value="KZT58085.1"/>
    <property type="molecule type" value="Genomic_DNA"/>
</dbReference>
<gene>
    <name evidence="2" type="ORF">CALCODRAFT_495345</name>
</gene>
<proteinExistence type="predicted"/>
<keyword evidence="3" id="KW-1185">Reference proteome</keyword>
<dbReference type="InParanoid" id="A0A165GHP8"/>
<evidence type="ECO:0000313" key="3">
    <source>
        <dbReference type="Proteomes" id="UP000076842"/>
    </source>
</evidence>
<dbReference type="AlphaFoldDB" id="A0A165GHP8"/>
<evidence type="ECO:0000313" key="2">
    <source>
        <dbReference type="EMBL" id="KZT58085.1"/>
    </source>
</evidence>
<protein>
    <submittedName>
        <fullName evidence="2">Uncharacterized protein</fullName>
    </submittedName>
</protein>
<name>A0A165GHP8_9BASI</name>
<reference evidence="2 3" key="1">
    <citation type="journal article" date="2016" name="Mol. Biol. Evol.">
        <title>Comparative Genomics of Early-Diverging Mushroom-Forming Fungi Provides Insights into the Origins of Lignocellulose Decay Capabilities.</title>
        <authorList>
            <person name="Nagy L.G."/>
            <person name="Riley R."/>
            <person name="Tritt A."/>
            <person name="Adam C."/>
            <person name="Daum C."/>
            <person name="Floudas D."/>
            <person name="Sun H."/>
            <person name="Yadav J.S."/>
            <person name="Pangilinan J."/>
            <person name="Larsson K.H."/>
            <person name="Matsuura K."/>
            <person name="Barry K."/>
            <person name="Labutti K."/>
            <person name="Kuo R."/>
            <person name="Ohm R.A."/>
            <person name="Bhattacharya S.S."/>
            <person name="Shirouzu T."/>
            <person name="Yoshinaga Y."/>
            <person name="Martin F.M."/>
            <person name="Grigoriev I.V."/>
            <person name="Hibbett D.S."/>
        </authorList>
    </citation>
    <scope>NUCLEOTIDE SEQUENCE [LARGE SCALE GENOMIC DNA]</scope>
    <source>
        <strain evidence="2 3">HHB12733</strain>
    </source>
</reference>
<feature type="region of interest" description="Disordered" evidence="1">
    <location>
        <begin position="22"/>
        <end position="130"/>
    </location>
</feature>
<sequence length="192" mass="21929">MDELGSTHGRLELCQAGLHLAHTPLFPPLPQPTIDQYIPPLSQTQRKEKKRKEGGTYRLPSPPADPQQHLRPAPQRVIPPREQPHQRPQPLTPALPHLTEQPTRLPERLRAPAQRLRPARSSPRGPADQARVLRRVPVPVLVREPREQDMEQAGGEERVVRLQVVEQLLPERGELARQRGVRQRRPFSGWGR</sequence>
<accession>A0A165GHP8</accession>
<dbReference type="Proteomes" id="UP000076842">
    <property type="component" value="Unassembled WGS sequence"/>
</dbReference>
<organism evidence="2 3">
    <name type="scientific">Calocera cornea HHB12733</name>
    <dbReference type="NCBI Taxonomy" id="1353952"/>
    <lineage>
        <taxon>Eukaryota</taxon>
        <taxon>Fungi</taxon>
        <taxon>Dikarya</taxon>
        <taxon>Basidiomycota</taxon>
        <taxon>Agaricomycotina</taxon>
        <taxon>Dacrymycetes</taxon>
        <taxon>Dacrymycetales</taxon>
        <taxon>Dacrymycetaceae</taxon>
        <taxon>Calocera</taxon>
    </lineage>
</organism>
<feature type="compositionally biased region" description="Low complexity" evidence="1">
    <location>
        <begin position="111"/>
        <end position="124"/>
    </location>
</feature>
<evidence type="ECO:0000256" key="1">
    <source>
        <dbReference type="SAM" id="MobiDB-lite"/>
    </source>
</evidence>